<evidence type="ECO:0008006" key="3">
    <source>
        <dbReference type="Google" id="ProtNLM"/>
    </source>
</evidence>
<evidence type="ECO:0000313" key="1">
    <source>
        <dbReference type="EMBL" id="ETW98794.1"/>
    </source>
</evidence>
<organism evidence="1 2">
    <name type="scientific">Entotheonella factor</name>
    <dbReference type="NCBI Taxonomy" id="1429438"/>
    <lineage>
        <taxon>Bacteria</taxon>
        <taxon>Pseudomonadati</taxon>
        <taxon>Nitrospinota/Tectimicrobiota group</taxon>
        <taxon>Candidatus Tectimicrobiota</taxon>
        <taxon>Candidatus Entotheonellia</taxon>
        <taxon>Candidatus Entotheonellales</taxon>
        <taxon>Candidatus Entotheonellaceae</taxon>
        <taxon>Candidatus Entotheonella</taxon>
    </lineage>
</organism>
<dbReference type="AlphaFoldDB" id="W4LLN4"/>
<dbReference type="Pfam" id="PF12306">
    <property type="entry name" value="PixA"/>
    <property type="match status" value="1"/>
</dbReference>
<dbReference type="EMBL" id="AZHW01000518">
    <property type="protein sequence ID" value="ETW98794.1"/>
    <property type="molecule type" value="Genomic_DNA"/>
</dbReference>
<gene>
    <name evidence="1" type="ORF">ETSY1_17355</name>
</gene>
<dbReference type="Gene3D" id="2.60.40.3910">
    <property type="entry name" value="Inclusion body protein"/>
    <property type="match status" value="1"/>
</dbReference>
<dbReference type="InterPro" id="IPR021087">
    <property type="entry name" value="Uncharacterised_PixA/AidA"/>
</dbReference>
<sequence>MATVDILCVVDAKSLVEKYPSATSASTRQTLTHADIHPYARMVTHDGQAMSNHASDDLVVRAHPGDIIRWRAISITDDKESKIAVGGFTSVNTQLYTQPVHIPSLDLWQSSAIAVGSDTYWVNFNATYEGTTCYFWWDPGINISLP</sequence>
<dbReference type="HOGENOM" id="CLU_1773972_0_0_7"/>
<evidence type="ECO:0000313" key="2">
    <source>
        <dbReference type="Proteomes" id="UP000019141"/>
    </source>
</evidence>
<accession>W4LLN4</accession>
<protein>
    <recommendedName>
        <fullName evidence="3">Inclusion body protein</fullName>
    </recommendedName>
</protein>
<name>W4LLN4_ENTF1</name>
<dbReference type="Proteomes" id="UP000019141">
    <property type="component" value="Unassembled WGS sequence"/>
</dbReference>
<comment type="caution">
    <text evidence="1">The sequence shown here is derived from an EMBL/GenBank/DDBJ whole genome shotgun (WGS) entry which is preliminary data.</text>
</comment>
<reference evidence="1 2" key="1">
    <citation type="journal article" date="2014" name="Nature">
        <title>An environmental bacterial taxon with a large and distinct metabolic repertoire.</title>
        <authorList>
            <person name="Wilson M.C."/>
            <person name="Mori T."/>
            <person name="Ruckert C."/>
            <person name="Uria A.R."/>
            <person name="Helf M.J."/>
            <person name="Takada K."/>
            <person name="Gernert C."/>
            <person name="Steffens U.A."/>
            <person name="Heycke N."/>
            <person name="Schmitt S."/>
            <person name="Rinke C."/>
            <person name="Helfrich E.J."/>
            <person name="Brachmann A.O."/>
            <person name="Gurgui C."/>
            <person name="Wakimoto T."/>
            <person name="Kracht M."/>
            <person name="Crusemann M."/>
            <person name="Hentschel U."/>
            <person name="Abe I."/>
            <person name="Matsunaga S."/>
            <person name="Kalinowski J."/>
            <person name="Takeyama H."/>
            <person name="Piel J."/>
        </authorList>
    </citation>
    <scope>NUCLEOTIDE SEQUENCE [LARGE SCALE GENOMIC DNA]</scope>
    <source>
        <strain evidence="2">TSY1</strain>
    </source>
</reference>
<dbReference type="InterPro" id="IPR038712">
    <property type="entry name" value="PixA-like_sf"/>
</dbReference>
<proteinExistence type="predicted"/>
<keyword evidence="2" id="KW-1185">Reference proteome</keyword>